<evidence type="ECO:0000313" key="2">
    <source>
        <dbReference type="Proteomes" id="UP000652761"/>
    </source>
</evidence>
<evidence type="ECO:0000313" key="1">
    <source>
        <dbReference type="EMBL" id="MQL83277.1"/>
    </source>
</evidence>
<reference evidence="1" key="1">
    <citation type="submission" date="2017-07" db="EMBL/GenBank/DDBJ databases">
        <title>Taro Niue Genome Assembly and Annotation.</title>
        <authorList>
            <person name="Atibalentja N."/>
            <person name="Keating K."/>
            <person name="Fields C.J."/>
        </authorList>
    </citation>
    <scope>NUCLEOTIDE SEQUENCE</scope>
    <source>
        <strain evidence="1">Niue_2</strain>
        <tissue evidence="1">Leaf</tissue>
    </source>
</reference>
<keyword evidence="2" id="KW-1185">Reference proteome</keyword>
<proteinExistence type="predicted"/>
<dbReference type="EMBL" id="NMUH01000686">
    <property type="protein sequence ID" value="MQL83277.1"/>
    <property type="molecule type" value="Genomic_DNA"/>
</dbReference>
<gene>
    <name evidence="1" type="ORF">Taro_015755</name>
</gene>
<comment type="caution">
    <text evidence="1">The sequence shown here is derived from an EMBL/GenBank/DDBJ whole genome shotgun (WGS) entry which is preliminary data.</text>
</comment>
<accession>A0A843ULR2</accession>
<name>A0A843ULR2_COLES</name>
<dbReference type="Proteomes" id="UP000652761">
    <property type="component" value="Unassembled WGS sequence"/>
</dbReference>
<protein>
    <submittedName>
        <fullName evidence="1">Uncharacterized protein</fullName>
    </submittedName>
</protein>
<organism evidence="1 2">
    <name type="scientific">Colocasia esculenta</name>
    <name type="common">Wild taro</name>
    <name type="synonym">Arum esculentum</name>
    <dbReference type="NCBI Taxonomy" id="4460"/>
    <lineage>
        <taxon>Eukaryota</taxon>
        <taxon>Viridiplantae</taxon>
        <taxon>Streptophyta</taxon>
        <taxon>Embryophyta</taxon>
        <taxon>Tracheophyta</taxon>
        <taxon>Spermatophyta</taxon>
        <taxon>Magnoliopsida</taxon>
        <taxon>Liliopsida</taxon>
        <taxon>Araceae</taxon>
        <taxon>Aroideae</taxon>
        <taxon>Colocasieae</taxon>
        <taxon>Colocasia</taxon>
    </lineage>
</organism>
<sequence length="68" mass="7784">MNIIQKSVQRILNKSIGAYPENLQNTTLSSLEYKSSQRSLSLLLTTTRRHNRLCNPSDTELPRQRAPT</sequence>
<dbReference type="AlphaFoldDB" id="A0A843ULR2"/>